<keyword evidence="3 5" id="KW-0378">Hydrolase</keyword>
<evidence type="ECO:0000256" key="4">
    <source>
        <dbReference type="ARBA" id="ARBA00022842"/>
    </source>
</evidence>
<dbReference type="EMBL" id="JAZHYN010000019">
    <property type="protein sequence ID" value="MEF3366536.1"/>
    <property type="molecule type" value="Genomic_DNA"/>
</dbReference>
<organism evidence="5 6">
    <name type="scientific">Methylocystis borbori</name>
    <dbReference type="NCBI Taxonomy" id="3118750"/>
    <lineage>
        <taxon>Bacteria</taxon>
        <taxon>Pseudomonadati</taxon>
        <taxon>Pseudomonadota</taxon>
        <taxon>Alphaproteobacteria</taxon>
        <taxon>Hyphomicrobiales</taxon>
        <taxon>Methylocystaceae</taxon>
        <taxon>Methylocystis</taxon>
    </lineage>
</organism>
<dbReference type="EC" id="3.1.3.7" evidence="5"/>
<dbReference type="CDD" id="cd01638">
    <property type="entry name" value="CysQ"/>
    <property type="match status" value="1"/>
</dbReference>
<evidence type="ECO:0000313" key="5">
    <source>
        <dbReference type="EMBL" id="MEF3366536.1"/>
    </source>
</evidence>
<proteinExistence type="inferred from homology"/>
<name>A0ABU7XJ69_9HYPH</name>
<keyword evidence="4" id="KW-0460">Magnesium</keyword>
<dbReference type="RefSeq" id="WP_332081558.1">
    <property type="nucleotide sequence ID" value="NZ_JAZHYN010000019.1"/>
</dbReference>
<keyword evidence="6" id="KW-1185">Reference proteome</keyword>
<dbReference type="InterPro" id="IPR020550">
    <property type="entry name" value="Inositol_monophosphatase_CS"/>
</dbReference>
<dbReference type="Gene3D" id="3.30.540.10">
    <property type="entry name" value="Fructose-1,6-Bisphosphatase, subunit A, domain 1"/>
    <property type="match status" value="1"/>
</dbReference>
<evidence type="ECO:0000313" key="6">
    <source>
        <dbReference type="Proteomes" id="UP001350748"/>
    </source>
</evidence>
<dbReference type="InterPro" id="IPR020583">
    <property type="entry name" value="Inositol_monoP_metal-BS"/>
</dbReference>
<comment type="similarity">
    <text evidence="1">Belongs to the inositol monophosphatase superfamily.</text>
</comment>
<gene>
    <name evidence="5" type="ORF">V3H18_08325</name>
</gene>
<keyword evidence="2" id="KW-0479">Metal-binding</keyword>
<evidence type="ECO:0000256" key="3">
    <source>
        <dbReference type="ARBA" id="ARBA00022801"/>
    </source>
</evidence>
<dbReference type="PANTHER" id="PTHR20854">
    <property type="entry name" value="INOSITOL MONOPHOSPHATASE"/>
    <property type="match status" value="1"/>
</dbReference>
<reference evidence="5 6" key="1">
    <citation type="submission" date="2024-02" db="EMBL/GenBank/DDBJ databases">
        <authorList>
            <person name="Grouzdev D."/>
        </authorList>
    </citation>
    <scope>NUCLEOTIDE SEQUENCE [LARGE SCALE GENOMIC DNA]</scope>
    <source>
        <strain evidence="5 6">9N</strain>
    </source>
</reference>
<dbReference type="PANTHER" id="PTHR20854:SF4">
    <property type="entry name" value="INOSITOL-1-MONOPHOSPHATASE-RELATED"/>
    <property type="match status" value="1"/>
</dbReference>
<comment type="caution">
    <text evidence="5">The sequence shown here is derived from an EMBL/GenBank/DDBJ whole genome shotgun (WGS) entry which is preliminary data.</text>
</comment>
<evidence type="ECO:0000256" key="1">
    <source>
        <dbReference type="ARBA" id="ARBA00009759"/>
    </source>
</evidence>
<dbReference type="PROSITE" id="PS00629">
    <property type="entry name" value="IMP_1"/>
    <property type="match status" value="1"/>
</dbReference>
<sequence>MRRDLVLSMMGPSQEELAAFLPQLESVTRRAGDIAMSYFRPGQRTSAKVSYKGGGSPVTEADFAVDRFLYDEMARLAPEAAWLSEETVDTAERLSRERLIVLDPIDGTHAFTRGDDRWSVSIALVAKGRPVAGVIHAPALGETYVGGRGLGAFLNGARLFAPQRAEIAGASFVAPRAMQERLAASPQGFVMAPRTPSLALRLADIASGRHDVVVAGPNARDWDIAAADILLAEAGARLSEPEGVALTYNRVSLARDMLIAAPTSLFDESLALARDVSKGK</sequence>
<dbReference type="Proteomes" id="UP001350748">
    <property type="component" value="Unassembled WGS sequence"/>
</dbReference>
<dbReference type="Pfam" id="PF00459">
    <property type="entry name" value="Inositol_P"/>
    <property type="match status" value="1"/>
</dbReference>
<dbReference type="PRINTS" id="PR00377">
    <property type="entry name" value="IMPHPHTASES"/>
</dbReference>
<dbReference type="InterPro" id="IPR000760">
    <property type="entry name" value="Inositol_monophosphatase-like"/>
</dbReference>
<dbReference type="SUPFAM" id="SSF56655">
    <property type="entry name" value="Carbohydrate phosphatase"/>
    <property type="match status" value="1"/>
</dbReference>
<dbReference type="GO" id="GO:0008441">
    <property type="term" value="F:3'(2'),5'-bisphosphate nucleotidase activity"/>
    <property type="evidence" value="ECO:0007669"/>
    <property type="project" value="UniProtKB-EC"/>
</dbReference>
<evidence type="ECO:0000256" key="2">
    <source>
        <dbReference type="ARBA" id="ARBA00022723"/>
    </source>
</evidence>
<dbReference type="PROSITE" id="PS00630">
    <property type="entry name" value="IMP_2"/>
    <property type="match status" value="1"/>
</dbReference>
<dbReference type="Gene3D" id="3.40.190.80">
    <property type="match status" value="1"/>
</dbReference>
<protein>
    <submittedName>
        <fullName evidence="5">3'(2'),5'-bisphosphate nucleotidase CysQ</fullName>
        <ecNumber evidence="5">3.1.3.7</ecNumber>
    </submittedName>
</protein>
<accession>A0ABU7XJ69</accession>